<dbReference type="GO" id="GO:0017000">
    <property type="term" value="P:antibiotic biosynthetic process"/>
    <property type="evidence" value="ECO:0007669"/>
    <property type="project" value="UniProtKB-ARBA"/>
</dbReference>
<reference evidence="2 3" key="1">
    <citation type="submission" date="2017-02" db="EMBL/GenBank/DDBJ databases">
        <title>Draft Genome Sequence of Streptomyces tsukubaensis F601, a Producer of the immunosuppressant tacrolimus FK506.</title>
        <authorList>
            <person name="Zong G."/>
            <person name="Zhong C."/>
            <person name="Fu J."/>
            <person name="Qin R."/>
            <person name="Cao G."/>
        </authorList>
    </citation>
    <scope>NUCLEOTIDE SEQUENCE [LARGE SCALE GENOMIC DNA]</scope>
    <source>
        <strain evidence="2 3">F601</strain>
    </source>
</reference>
<dbReference type="PANTHER" id="PTHR43861">
    <property type="entry name" value="TRANS-ACONITATE 2-METHYLTRANSFERASE-RELATED"/>
    <property type="match status" value="1"/>
</dbReference>
<dbReference type="GO" id="GO:0008168">
    <property type="term" value="F:methyltransferase activity"/>
    <property type="evidence" value="ECO:0007669"/>
    <property type="project" value="UniProtKB-ARBA"/>
</dbReference>
<proteinExistence type="predicted"/>
<sequence>MTSAAEAGFETATPDPTVYLDRVAATELGRSYKQRMLDELGIRPGHTVVDLGCGPGTDLVPLARAATDTGAVIGVDHDQARVDTARERTADQSFVSVRLGDIHALPLADRSADRARTDRVLQHVEDPGAVLTEVHRVLRPGGRLVMGEPDWESLAIDHPDSGLSRAYTQYVTDEVVRNARIGRQLPRLATTAGFAVPAVLPVTPVFRDAVEADKILGLERTTRRAVTAGHLTKEAARRWLDHLLSGPFLASVTFYIVVAAS</sequence>
<evidence type="ECO:0000313" key="3">
    <source>
        <dbReference type="Proteomes" id="UP000190539"/>
    </source>
</evidence>
<dbReference type="EMBL" id="MVFC01000001">
    <property type="protein sequence ID" value="OON83035.1"/>
    <property type="molecule type" value="Genomic_DNA"/>
</dbReference>
<dbReference type="SUPFAM" id="SSF53335">
    <property type="entry name" value="S-adenosyl-L-methionine-dependent methyltransferases"/>
    <property type="match status" value="1"/>
</dbReference>
<gene>
    <name evidence="2" type="ORF">B1H18_02155</name>
</gene>
<dbReference type="Gene3D" id="3.40.50.150">
    <property type="entry name" value="Vaccinia Virus protein VP39"/>
    <property type="match status" value="1"/>
</dbReference>
<name>A0A1V4AH83_9ACTN</name>
<evidence type="ECO:0000259" key="1">
    <source>
        <dbReference type="Pfam" id="PF13847"/>
    </source>
</evidence>
<keyword evidence="2" id="KW-0830">Ubiquinone</keyword>
<comment type="caution">
    <text evidence="2">The sequence shown here is derived from an EMBL/GenBank/DDBJ whole genome shotgun (WGS) entry which is preliminary data.</text>
</comment>
<protein>
    <submittedName>
        <fullName evidence="2">Ubiquinone biosynthesis protein UbiE</fullName>
    </submittedName>
</protein>
<dbReference type="Pfam" id="PF13847">
    <property type="entry name" value="Methyltransf_31"/>
    <property type="match status" value="1"/>
</dbReference>
<dbReference type="Proteomes" id="UP000190539">
    <property type="component" value="Unassembled WGS sequence"/>
</dbReference>
<organism evidence="2 3">
    <name type="scientific">Streptomyces tsukubensis</name>
    <dbReference type="NCBI Taxonomy" id="83656"/>
    <lineage>
        <taxon>Bacteria</taxon>
        <taxon>Bacillati</taxon>
        <taxon>Actinomycetota</taxon>
        <taxon>Actinomycetes</taxon>
        <taxon>Kitasatosporales</taxon>
        <taxon>Streptomycetaceae</taxon>
        <taxon>Streptomyces</taxon>
    </lineage>
</organism>
<evidence type="ECO:0000313" key="2">
    <source>
        <dbReference type="EMBL" id="OON83035.1"/>
    </source>
</evidence>
<dbReference type="STRING" id="83656.B1H18_02155"/>
<dbReference type="InterPro" id="IPR029063">
    <property type="entry name" value="SAM-dependent_MTases_sf"/>
</dbReference>
<keyword evidence="3" id="KW-1185">Reference proteome</keyword>
<dbReference type="CDD" id="cd02440">
    <property type="entry name" value="AdoMet_MTases"/>
    <property type="match status" value="1"/>
</dbReference>
<dbReference type="PANTHER" id="PTHR43861:SF1">
    <property type="entry name" value="TRANS-ACONITATE 2-METHYLTRANSFERASE"/>
    <property type="match status" value="1"/>
</dbReference>
<dbReference type="AlphaFoldDB" id="A0A1V4AH83"/>
<dbReference type="InterPro" id="IPR025714">
    <property type="entry name" value="Methyltranfer_dom"/>
</dbReference>
<accession>A0A1V4AH83</accession>
<dbReference type="OrthoDB" id="3636702at2"/>
<feature type="domain" description="Methyltransferase" evidence="1">
    <location>
        <begin position="44"/>
        <end position="150"/>
    </location>
</feature>